<keyword evidence="5" id="KW-0540">Nuclease</keyword>
<evidence type="ECO:0000256" key="2">
    <source>
        <dbReference type="ARBA" id="ARBA00022747"/>
    </source>
</evidence>
<keyword evidence="3" id="KW-0238">DNA-binding</keyword>
<evidence type="ECO:0000259" key="4">
    <source>
        <dbReference type="Pfam" id="PF01420"/>
    </source>
</evidence>
<dbReference type="PANTHER" id="PTHR30408:SF12">
    <property type="entry name" value="TYPE I RESTRICTION ENZYME MJAVIII SPECIFICITY SUBUNIT"/>
    <property type="match status" value="1"/>
</dbReference>
<feature type="domain" description="Type I restriction modification DNA specificity" evidence="4">
    <location>
        <begin position="177"/>
        <end position="357"/>
    </location>
</feature>
<dbReference type="Proteomes" id="UP001178662">
    <property type="component" value="Chromosome"/>
</dbReference>
<dbReference type="GO" id="GO:0009307">
    <property type="term" value="P:DNA restriction-modification system"/>
    <property type="evidence" value="ECO:0007669"/>
    <property type="project" value="UniProtKB-KW"/>
</dbReference>
<name>A0AA95EZ49_9BACL</name>
<dbReference type="REBASE" id="965540">
    <property type="entry name" value="S.Csp2441ORF5215P"/>
</dbReference>
<evidence type="ECO:0000256" key="3">
    <source>
        <dbReference type="ARBA" id="ARBA00023125"/>
    </source>
</evidence>
<dbReference type="GO" id="GO:0003677">
    <property type="term" value="F:DNA binding"/>
    <property type="evidence" value="ECO:0007669"/>
    <property type="project" value="UniProtKB-KW"/>
</dbReference>
<dbReference type="EC" id="3.1.21.-" evidence="5"/>
<dbReference type="Pfam" id="PF01420">
    <property type="entry name" value="Methylase_S"/>
    <property type="match status" value="2"/>
</dbReference>
<accession>A0AA95EZ49</accession>
<dbReference type="SUPFAM" id="SSF116734">
    <property type="entry name" value="DNA methylase specificity domain"/>
    <property type="match status" value="2"/>
</dbReference>
<comment type="similarity">
    <text evidence="1">Belongs to the type-I restriction system S methylase family.</text>
</comment>
<proteinExistence type="inferred from homology"/>
<keyword evidence="5" id="KW-0378">Hydrolase</keyword>
<evidence type="ECO:0000256" key="1">
    <source>
        <dbReference type="ARBA" id="ARBA00010923"/>
    </source>
</evidence>
<dbReference type="InterPro" id="IPR044946">
    <property type="entry name" value="Restrct_endonuc_typeI_TRD_sf"/>
</dbReference>
<gene>
    <name evidence="5" type="ORF">P0Y55_05220</name>
</gene>
<dbReference type="InterPro" id="IPR052021">
    <property type="entry name" value="Type-I_RS_S_subunit"/>
</dbReference>
<organism evidence="5 6">
    <name type="scientific">Candidatus Cohnella colombiensis</name>
    <dbReference type="NCBI Taxonomy" id="3121368"/>
    <lineage>
        <taxon>Bacteria</taxon>
        <taxon>Bacillati</taxon>
        <taxon>Bacillota</taxon>
        <taxon>Bacilli</taxon>
        <taxon>Bacillales</taxon>
        <taxon>Paenibacillaceae</taxon>
        <taxon>Cohnella</taxon>
    </lineage>
</organism>
<keyword evidence="6" id="KW-1185">Reference proteome</keyword>
<feature type="domain" description="Type I restriction modification DNA specificity" evidence="4">
    <location>
        <begin position="1"/>
        <end position="155"/>
    </location>
</feature>
<dbReference type="Gene3D" id="3.90.220.20">
    <property type="entry name" value="DNA methylase specificity domains"/>
    <property type="match status" value="2"/>
</dbReference>
<keyword evidence="5" id="KW-0255">Endonuclease</keyword>
<sequence>MSKWEMVKWSEVVEIKNGRNQKAVEDRNGQYPIYGSGGVMGYANDYLCEEETVIIGRKGNINKPIYVSEKFWNVDTAFGLSTKKNILNSRFLYFFCVNFNFEKLNTTVTIPSLTKSNLLNISIPLPPLETQKQIAKTLDTAAELLAMCKQQLAELDNLIKSTFYDMFGDLAFNDKQWVTRALFEICKDNSDIKCGPFGTQLSKDEYQTSGVPLWGISQINTFFRSPTKEFLTEEKAISLEAYSIIPNDITMSRKGNVGKCALYPVDFPTGIMHSDLLRIRVNQEIVNSHFILHQLHLSGYIQNQIKLVSGGAIMAGINVTKLKHIMVHVPPFTLQNQFADIVIKIEEQKALVKKAIDETQYLFDSLMSEYF</sequence>
<protein>
    <submittedName>
        <fullName evidence="5">Restriction endonuclease subunit S</fullName>
        <ecNumber evidence="5">3.1.21.-</ecNumber>
    </submittedName>
</protein>
<reference evidence="5" key="1">
    <citation type="submission" date="2023-03" db="EMBL/GenBank/DDBJ databases">
        <title>Andean soil-derived lignocellulolytic bacterial consortium as a source of novel taxa and putative plastic-active enzymes.</title>
        <authorList>
            <person name="Diaz-Garcia L."/>
            <person name="Chuvochina M."/>
            <person name="Feuerriegel G."/>
            <person name="Bunk B."/>
            <person name="Sproer C."/>
            <person name="Streit W.R."/>
            <person name="Rodriguez L.M."/>
            <person name="Overmann J."/>
            <person name="Jimenez D.J."/>
        </authorList>
    </citation>
    <scope>NUCLEOTIDE SEQUENCE</scope>
    <source>
        <strain evidence="5">MAG 2441</strain>
    </source>
</reference>
<dbReference type="EMBL" id="CP119317">
    <property type="protein sequence ID" value="WEK55459.1"/>
    <property type="molecule type" value="Genomic_DNA"/>
</dbReference>
<keyword evidence="2" id="KW-0680">Restriction system</keyword>
<dbReference type="CDD" id="cd17288">
    <property type="entry name" value="RMtype1_S_LlaAI06ORF1089P_TRD1-CR1_like"/>
    <property type="match status" value="1"/>
</dbReference>
<evidence type="ECO:0000313" key="6">
    <source>
        <dbReference type="Proteomes" id="UP001178662"/>
    </source>
</evidence>
<evidence type="ECO:0000313" key="5">
    <source>
        <dbReference type="EMBL" id="WEK55459.1"/>
    </source>
</evidence>
<dbReference type="InterPro" id="IPR000055">
    <property type="entry name" value="Restrct_endonuc_typeI_TRD"/>
</dbReference>
<dbReference type="GO" id="GO:0004519">
    <property type="term" value="F:endonuclease activity"/>
    <property type="evidence" value="ECO:0007669"/>
    <property type="project" value="UniProtKB-KW"/>
</dbReference>
<dbReference type="AlphaFoldDB" id="A0AA95EZ49"/>
<dbReference type="GO" id="GO:0016787">
    <property type="term" value="F:hydrolase activity"/>
    <property type="evidence" value="ECO:0007669"/>
    <property type="project" value="UniProtKB-KW"/>
</dbReference>
<dbReference type="PANTHER" id="PTHR30408">
    <property type="entry name" value="TYPE-1 RESTRICTION ENZYME ECOKI SPECIFICITY PROTEIN"/>
    <property type="match status" value="1"/>
</dbReference>